<dbReference type="EMBL" id="JAEDAL010000008">
    <property type="protein sequence ID" value="MBH9553946.1"/>
    <property type="molecule type" value="Genomic_DNA"/>
</dbReference>
<comment type="caution">
    <text evidence="1">The sequence shown here is derived from an EMBL/GenBank/DDBJ whole genome shotgun (WGS) entry which is preliminary data.</text>
</comment>
<accession>A0A931IYI4</accession>
<protein>
    <submittedName>
        <fullName evidence="1">Uncharacterized protein</fullName>
    </submittedName>
</protein>
<sequence length="659" mass="71772">MLQAVIAGAFGALSNAFALLKQPNPTAIGMQEELSLLHSACAEEYAKRSGLVDAPDGLAGRLRATPAWSLLSRLGLPQPGISHPAATVAGMELMLSLHRGKVMAASFCNGVRLALEEEALNLVSLESLLSTHQDEKPPHWIKHARTIYADFFSAFDETSPQPLPPRSFEDRARTELACRAAFATYRRRAGVLDDTCLSRRQIAEAVGYAGTGVFRSPAEREAALWIIGMSGLFGTSTQFIPLATAAPEDWVISYDLAAGVLRRDYSSLVPEAARPRPGVGTPASYIATTPAPARVAEELKRRALDVPGAYELGDLIPALRQISPRDLVHPDLADLGPSFARWSRTLAPLSLQVGLDTLLAGVICGDLGVTARSKLHYCLIGADELWGSAARLYAVLGWDRPVAQPSGSLPFGAAVVPTASALAQLDEAAWRWVEAVRPPKRLGHEALLLEFHNRFVRALSSRLAVWVSLRPAAELSLRAVIQERFDLCVDLLEKSSAGRVGALPAVICDGMRAALMSYREHCKALLERLRTFGWSGPVVAWLMAVIKREDVPLLCTIHGRNNLVPQGTNDLRKTLPGALQLPADWGRKFMENQLRQAGAQSRDIDRHQRHEVIGQEQDTSIADSCEMEWVLRLKPILDRISRQLFRSPLTGLRTGGVAT</sequence>
<name>A0A931IYI4_9BURK</name>
<keyword evidence="2" id="KW-1185">Reference proteome</keyword>
<dbReference type="Proteomes" id="UP000620139">
    <property type="component" value="Unassembled WGS sequence"/>
</dbReference>
<gene>
    <name evidence="1" type="ORF">I7X43_13945</name>
</gene>
<evidence type="ECO:0000313" key="1">
    <source>
        <dbReference type="EMBL" id="MBH9553946.1"/>
    </source>
</evidence>
<proteinExistence type="predicted"/>
<evidence type="ECO:0000313" key="2">
    <source>
        <dbReference type="Proteomes" id="UP000620139"/>
    </source>
</evidence>
<reference evidence="1" key="1">
    <citation type="submission" date="2020-12" db="EMBL/GenBank/DDBJ databases">
        <title>The genome sequence of Inhella sp. 4Y17.</title>
        <authorList>
            <person name="Liu Y."/>
        </authorList>
    </citation>
    <scope>NUCLEOTIDE SEQUENCE</scope>
    <source>
        <strain evidence="1">4Y10</strain>
    </source>
</reference>
<dbReference type="RefSeq" id="WP_198101567.1">
    <property type="nucleotide sequence ID" value="NZ_JAEDAL010000008.1"/>
</dbReference>
<organism evidence="1 2">
    <name type="scientific">Inhella gelatinilytica</name>
    <dbReference type="NCBI Taxonomy" id="2795030"/>
    <lineage>
        <taxon>Bacteria</taxon>
        <taxon>Pseudomonadati</taxon>
        <taxon>Pseudomonadota</taxon>
        <taxon>Betaproteobacteria</taxon>
        <taxon>Burkholderiales</taxon>
        <taxon>Sphaerotilaceae</taxon>
        <taxon>Inhella</taxon>
    </lineage>
</organism>
<dbReference type="AlphaFoldDB" id="A0A931IYI4"/>